<feature type="domain" description="HTH LytTR-type" evidence="3">
    <location>
        <begin position="135"/>
        <end position="234"/>
    </location>
</feature>
<dbReference type="SMART" id="SM00448">
    <property type="entry name" value="REC"/>
    <property type="match status" value="1"/>
</dbReference>
<keyword evidence="1" id="KW-0597">Phosphoprotein</keyword>
<organism evidence="4 5">
    <name type="scientific">Aureispira anguillae</name>
    <dbReference type="NCBI Taxonomy" id="2864201"/>
    <lineage>
        <taxon>Bacteria</taxon>
        <taxon>Pseudomonadati</taxon>
        <taxon>Bacteroidota</taxon>
        <taxon>Saprospiria</taxon>
        <taxon>Saprospirales</taxon>
        <taxon>Saprospiraceae</taxon>
        <taxon>Aureispira</taxon>
    </lineage>
</organism>
<dbReference type="InterPro" id="IPR001789">
    <property type="entry name" value="Sig_transdc_resp-reg_receiver"/>
</dbReference>
<evidence type="ECO:0000313" key="4">
    <source>
        <dbReference type="EMBL" id="BDS10720.1"/>
    </source>
</evidence>
<dbReference type="GO" id="GO:0000156">
    <property type="term" value="F:phosphorelay response regulator activity"/>
    <property type="evidence" value="ECO:0007669"/>
    <property type="project" value="InterPro"/>
</dbReference>
<dbReference type="InterPro" id="IPR046947">
    <property type="entry name" value="LytR-like"/>
</dbReference>
<dbReference type="SUPFAM" id="SSF52172">
    <property type="entry name" value="CheY-like"/>
    <property type="match status" value="1"/>
</dbReference>
<dbReference type="GO" id="GO:0003677">
    <property type="term" value="F:DNA binding"/>
    <property type="evidence" value="ECO:0007669"/>
    <property type="project" value="InterPro"/>
</dbReference>
<protein>
    <submittedName>
        <fullName evidence="4">Response regulator transcription factor</fullName>
    </submittedName>
</protein>
<dbReference type="RefSeq" id="WP_264791990.1">
    <property type="nucleotide sequence ID" value="NZ_AP026867.1"/>
</dbReference>
<dbReference type="Pfam" id="PF04397">
    <property type="entry name" value="LytTR"/>
    <property type="match status" value="1"/>
</dbReference>
<reference evidence="4" key="1">
    <citation type="submission" date="2022-09" db="EMBL/GenBank/DDBJ databases">
        <title>Aureispira anguillicida sp. nov., isolated from Leptocephalus of Japanese eel Anguilla japonica.</title>
        <authorList>
            <person name="Yuasa K."/>
            <person name="Mekata T."/>
            <person name="Ikunari K."/>
        </authorList>
    </citation>
    <scope>NUCLEOTIDE SEQUENCE</scope>
    <source>
        <strain evidence="4">EL160426</strain>
    </source>
</reference>
<dbReference type="Gene3D" id="3.40.50.2300">
    <property type="match status" value="1"/>
</dbReference>
<dbReference type="EMBL" id="AP026867">
    <property type="protein sequence ID" value="BDS10720.1"/>
    <property type="molecule type" value="Genomic_DNA"/>
</dbReference>
<feature type="modified residue" description="4-aspartylphosphate" evidence="1">
    <location>
        <position position="53"/>
    </location>
</feature>
<dbReference type="PANTHER" id="PTHR37299">
    <property type="entry name" value="TRANSCRIPTIONAL REGULATOR-RELATED"/>
    <property type="match status" value="1"/>
</dbReference>
<dbReference type="Pfam" id="PF00072">
    <property type="entry name" value="Response_reg"/>
    <property type="match status" value="1"/>
</dbReference>
<evidence type="ECO:0000259" key="2">
    <source>
        <dbReference type="PROSITE" id="PS50110"/>
    </source>
</evidence>
<dbReference type="InterPro" id="IPR007492">
    <property type="entry name" value="LytTR_DNA-bd_dom"/>
</dbReference>
<dbReference type="PANTHER" id="PTHR37299:SF1">
    <property type="entry name" value="STAGE 0 SPORULATION PROTEIN A HOMOLOG"/>
    <property type="match status" value="1"/>
</dbReference>
<dbReference type="Gene3D" id="2.40.50.1020">
    <property type="entry name" value="LytTr DNA-binding domain"/>
    <property type="match status" value="1"/>
</dbReference>
<evidence type="ECO:0000256" key="1">
    <source>
        <dbReference type="PROSITE-ProRule" id="PRU00169"/>
    </source>
</evidence>
<dbReference type="PROSITE" id="PS50930">
    <property type="entry name" value="HTH_LYTTR"/>
    <property type="match status" value="1"/>
</dbReference>
<evidence type="ECO:0000259" key="3">
    <source>
        <dbReference type="PROSITE" id="PS50930"/>
    </source>
</evidence>
<dbReference type="SMART" id="SM00850">
    <property type="entry name" value="LytTR"/>
    <property type="match status" value="1"/>
</dbReference>
<dbReference type="PROSITE" id="PS50110">
    <property type="entry name" value="RESPONSE_REGULATORY"/>
    <property type="match status" value="1"/>
</dbReference>
<accession>A0A916DRL7</accession>
<evidence type="ECO:0000313" key="5">
    <source>
        <dbReference type="Proteomes" id="UP001060919"/>
    </source>
</evidence>
<feature type="domain" description="Response regulatory" evidence="2">
    <location>
        <begin position="2"/>
        <end position="113"/>
    </location>
</feature>
<proteinExistence type="predicted"/>
<dbReference type="KEGG" id="aup:AsAng_0014290"/>
<dbReference type="InterPro" id="IPR011006">
    <property type="entry name" value="CheY-like_superfamily"/>
</dbReference>
<name>A0A916DRL7_9BACT</name>
<keyword evidence="5" id="KW-1185">Reference proteome</keyword>
<sequence>MNCIIIEDQPPAQRILKKYIKDVGSLTLKATFLDAIEAIEYLKSERVDLVFLDIHLPKISGIDFLKIMSQPPLIILTTAFQDYALESYEFDVVDYLLKPFSFQRFVKAITKAAERNTLMSSKITTEPTAVLKKELFIKSGYEHFKVVIDDIIYIKSDADYSEIFVGNKKYLSPKPLRYWEENLQAHQFTRIHKSYIMNGSKIDKITATQIFLFGGIVLPIGRAYKEMVAKYLSGYK</sequence>
<dbReference type="Proteomes" id="UP001060919">
    <property type="component" value="Chromosome"/>
</dbReference>
<gene>
    <name evidence="4" type="ORF">AsAng_0014290</name>
</gene>
<dbReference type="AlphaFoldDB" id="A0A916DRL7"/>